<dbReference type="GO" id="GO:0005789">
    <property type="term" value="C:endoplasmic reticulum membrane"/>
    <property type="evidence" value="ECO:0007669"/>
    <property type="project" value="UniProtKB-SubCell"/>
</dbReference>
<dbReference type="GO" id="GO:0031201">
    <property type="term" value="C:SNARE complex"/>
    <property type="evidence" value="ECO:0007669"/>
    <property type="project" value="TreeGrafter"/>
</dbReference>
<keyword evidence="7 10" id="KW-0175">Coiled coil</keyword>
<proteinExistence type="inferred from homology"/>
<comment type="subcellular location">
    <subcellularLocation>
        <location evidence="1">Endoplasmic reticulum membrane</location>
        <topology evidence="1">Single-pass type IV membrane protein</topology>
    </subcellularLocation>
</comment>
<dbReference type="PANTHER" id="PTHR12825:SF0">
    <property type="entry name" value="VESICLE TRANSPORT PROTEIN SEC20"/>
    <property type="match status" value="1"/>
</dbReference>
<dbReference type="GO" id="GO:0005484">
    <property type="term" value="F:SNAP receptor activity"/>
    <property type="evidence" value="ECO:0007669"/>
    <property type="project" value="InterPro"/>
</dbReference>
<dbReference type="OrthoDB" id="46868at2759"/>
<keyword evidence="2" id="KW-0813">Transport</keyword>
<evidence type="ECO:0000313" key="14">
    <source>
        <dbReference type="EMBL" id="KAJ2783430.1"/>
    </source>
</evidence>
<dbReference type="Pfam" id="PF03908">
    <property type="entry name" value="Sec20"/>
    <property type="match status" value="1"/>
</dbReference>
<reference evidence="14" key="1">
    <citation type="submission" date="2022-07" db="EMBL/GenBank/DDBJ databases">
        <title>Phylogenomic reconstructions and comparative analyses of Kickxellomycotina fungi.</title>
        <authorList>
            <person name="Reynolds N.K."/>
            <person name="Stajich J.E."/>
            <person name="Barry K."/>
            <person name="Grigoriev I.V."/>
            <person name="Crous P."/>
            <person name="Smith M.E."/>
        </authorList>
    </citation>
    <scope>NUCLEOTIDE SEQUENCE</scope>
    <source>
        <strain evidence="14">NBRC 105414</strain>
    </source>
</reference>
<dbReference type="InterPro" id="IPR056173">
    <property type="entry name" value="Sec20_C"/>
</dbReference>
<evidence type="ECO:0000313" key="15">
    <source>
        <dbReference type="Proteomes" id="UP001140217"/>
    </source>
</evidence>
<keyword evidence="4" id="KW-0256">Endoplasmic reticulum</keyword>
<comment type="caution">
    <text evidence="14">The sequence shown here is derived from an EMBL/GenBank/DDBJ whole genome shotgun (WGS) entry which is preliminary data.</text>
</comment>
<keyword evidence="8 12" id="KW-0472">Membrane</keyword>
<evidence type="ECO:0000256" key="2">
    <source>
        <dbReference type="ARBA" id="ARBA00022448"/>
    </source>
</evidence>
<feature type="domain" description="Sec20 C-terminal" evidence="13">
    <location>
        <begin position="143"/>
        <end position="232"/>
    </location>
</feature>
<evidence type="ECO:0000256" key="11">
    <source>
        <dbReference type="SAM" id="MobiDB-lite"/>
    </source>
</evidence>
<protein>
    <recommendedName>
        <fullName evidence="13">Sec20 C-terminal domain-containing protein</fullName>
    </recommendedName>
</protein>
<dbReference type="EMBL" id="JANBUL010000047">
    <property type="protein sequence ID" value="KAJ2783430.1"/>
    <property type="molecule type" value="Genomic_DNA"/>
</dbReference>
<evidence type="ECO:0000256" key="10">
    <source>
        <dbReference type="SAM" id="Coils"/>
    </source>
</evidence>
<comment type="similarity">
    <text evidence="9">Belongs to the SEC20 family.</text>
</comment>
<name>A0A9W8HEW3_9FUNG</name>
<evidence type="ECO:0000256" key="9">
    <source>
        <dbReference type="ARBA" id="ARBA00037934"/>
    </source>
</evidence>
<accession>A0A9W8HEW3</accession>
<feature type="region of interest" description="Disordered" evidence="11">
    <location>
        <begin position="302"/>
        <end position="326"/>
    </location>
</feature>
<evidence type="ECO:0000256" key="7">
    <source>
        <dbReference type="ARBA" id="ARBA00023054"/>
    </source>
</evidence>
<evidence type="ECO:0000256" key="6">
    <source>
        <dbReference type="ARBA" id="ARBA00022989"/>
    </source>
</evidence>
<feature type="transmembrane region" description="Helical" evidence="12">
    <location>
        <begin position="211"/>
        <end position="228"/>
    </location>
</feature>
<dbReference type="PANTHER" id="PTHR12825">
    <property type="entry name" value="BNIP1-RELATED"/>
    <property type="match status" value="1"/>
</dbReference>
<organism evidence="14 15">
    <name type="scientific">Coemansia javaensis</name>
    <dbReference type="NCBI Taxonomy" id="2761396"/>
    <lineage>
        <taxon>Eukaryota</taxon>
        <taxon>Fungi</taxon>
        <taxon>Fungi incertae sedis</taxon>
        <taxon>Zoopagomycota</taxon>
        <taxon>Kickxellomycotina</taxon>
        <taxon>Kickxellomycetes</taxon>
        <taxon>Kickxellales</taxon>
        <taxon>Kickxellaceae</taxon>
        <taxon>Coemansia</taxon>
    </lineage>
</organism>
<evidence type="ECO:0000256" key="4">
    <source>
        <dbReference type="ARBA" id="ARBA00022824"/>
    </source>
</evidence>
<evidence type="ECO:0000256" key="3">
    <source>
        <dbReference type="ARBA" id="ARBA00022692"/>
    </source>
</evidence>
<dbReference type="Proteomes" id="UP001140217">
    <property type="component" value="Unassembled WGS sequence"/>
</dbReference>
<evidence type="ECO:0000256" key="12">
    <source>
        <dbReference type="SAM" id="Phobius"/>
    </source>
</evidence>
<gene>
    <name evidence="14" type="ORF">H4R18_001695</name>
</gene>
<evidence type="ECO:0000256" key="1">
    <source>
        <dbReference type="ARBA" id="ARBA00004163"/>
    </source>
</evidence>
<evidence type="ECO:0000256" key="8">
    <source>
        <dbReference type="ARBA" id="ARBA00023136"/>
    </source>
</evidence>
<feature type="compositionally biased region" description="Low complexity" evidence="11">
    <location>
        <begin position="302"/>
        <end position="314"/>
    </location>
</feature>
<dbReference type="InterPro" id="IPR005606">
    <property type="entry name" value="Sec20"/>
</dbReference>
<keyword evidence="15" id="KW-1185">Reference proteome</keyword>
<dbReference type="GO" id="GO:0006890">
    <property type="term" value="P:retrograde vesicle-mediated transport, Golgi to endoplasmic reticulum"/>
    <property type="evidence" value="ECO:0007669"/>
    <property type="project" value="InterPro"/>
</dbReference>
<keyword evidence="6 12" id="KW-1133">Transmembrane helix</keyword>
<evidence type="ECO:0000256" key="5">
    <source>
        <dbReference type="ARBA" id="ARBA00022892"/>
    </source>
</evidence>
<keyword evidence="5" id="KW-0931">ER-Golgi transport</keyword>
<evidence type="ECO:0000259" key="13">
    <source>
        <dbReference type="Pfam" id="PF03908"/>
    </source>
</evidence>
<feature type="coiled-coil region" evidence="10">
    <location>
        <begin position="41"/>
        <end position="68"/>
    </location>
</feature>
<keyword evidence="3 12" id="KW-0812">Transmembrane</keyword>
<dbReference type="AlphaFoldDB" id="A0A9W8HEW3"/>
<sequence length="326" mass="34556">MAVGGEFDLPEAQLAQLGAELDGAEAGVERLGGFSGGREEHRALAEAIREQQRSAERLLETLRAAADDCDSAAAQAALRAEIEQREARARQVQRGFRLALLQYRGNAAAAARQEREELLSGATTAAELRRRKARGDGAALRAAADVTAALQETVSMMNQEIEKSAGNIIAMQASSDALRKTRAQYLTMDDMLNLSKRLVRSLEQADAMDRWLMLAGILVFSLVALNILRKRLWIPGLHTLLVLLRSAASRGPAPSASAAVSLHIATDQLVATTTSILATTTSTLATAAAALTAEKLLSTTTAPAANAQSPSAQTLDTLGTPDSCCR</sequence>